<dbReference type="RefSeq" id="WP_131582853.1">
    <property type="nucleotide sequence ID" value="NZ_SJZJ01000010.1"/>
</dbReference>
<feature type="region of interest" description="Disordered" evidence="2">
    <location>
        <begin position="1"/>
        <end position="21"/>
    </location>
</feature>
<gene>
    <name evidence="4" type="ORF">EPD65_07705</name>
</gene>
<proteinExistence type="predicted"/>
<keyword evidence="5" id="KW-1185">Reference proteome</keyword>
<sequence length="86" mass="10117">MSEFTDRARGKARSAARRARDRYQAVQSSRVVEVRLRALEDEAQEARQLQRRVAELTDVVTELLIPIHLRDDARVEEVLERYRARL</sequence>
<reference evidence="4 5" key="1">
    <citation type="submission" date="2019-03" db="EMBL/GenBank/DDBJ databases">
        <authorList>
            <person name="Kim M.K.M."/>
        </authorList>
    </citation>
    <scope>NUCLEOTIDE SEQUENCE [LARGE SCALE GENOMIC DNA]</scope>
    <source>
        <strain evidence="4 5">18JY15-6</strain>
    </source>
</reference>
<dbReference type="Proteomes" id="UP000295453">
    <property type="component" value="Unassembled WGS sequence"/>
</dbReference>
<evidence type="ECO:0000256" key="1">
    <source>
        <dbReference type="SAM" id="Coils"/>
    </source>
</evidence>
<evidence type="ECO:0000313" key="5">
    <source>
        <dbReference type="Proteomes" id="UP000295453"/>
    </source>
</evidence>
<dbReference type="Pfam" id="PF20537">
    <property type="entry name" value="DUF6752"/>
    <property type="match status" value="1"/>
</dbReference>
<organism evidence="4 5">
    <name type="scientific">Nocardioides jejuensis</name>
    <dbReference type="NCBI Taxonomy" id="2502782"/>
    <lineage>
        <taxon>Bacteria</taxon>
        <taxon>Bacillati</taxon>
        <taxon>Actinomycetota</taxon>
        <taxon>Actinomycetes</taxon>
        <taxon>Propionibacteriales</taxon>
        <taxon>Nocardioidaceae</taxon>
        <taxon>Nocardioides</taxon>
    </lineage>
</organism>
<keyword evidence="1" id="KW-0175">Coiled coil</keyword>
<dbReference type="OrthoDB" id="4951290at2"/>
<dbReference type="AlphaFoldDB" id="A0A4R1CF10"/>
<name>A0A4R1CF10_9ACTN</name>
<accession>A0A4R1CF10</accession>
<evidence type="ECO:0000313" key="4">
    <source>
        <dbReference type="EMBL" id="TCJ28586.1"/>
    </source>
</evidence>
<comment type="caution">
    <text evidence="4">The sequence shown here is derived from an EMBL/GenBank/DDBJ whole genome shotgun (WGS) entry which is preliminary data.</text>
</comment>
<feature type="domain" description="DUF6752" evidence="3">
    <location>
        <begin position="33"/>
        <end position="85"/>
    </location>
</feature>
<feature type="coiled-coil region" evidence="1">
    <location>
        <begin position="29"/>
        <end position="59"/>
    </location>
</feature>
<dbReference type="EMBL" id="SJZJ01000010">
    <property type="protein sequence ID" value="TCJ28586.1"/>
    <property type="molecule type" value="Genomic_DNA"/>
</dbReference>
<dbReference type="InterPro" id="IPR046640">
    <property type="entry name" value="DUF6752"/>
</dbReference>
<evidence type="ECO:0000256" key="2">
    <source>
        <dbReference type="SAM" id="MobiDB-lite"/>
    </source>
</evidence>
<evidence type="ECO:0000259" key="3">
    <source>
        <dbReference type="Pfam" id="PF20537"/>
    </source>
</evidence>
<feature type="compositionally biased region" description="Basic residues" evidence="2">
    <location>
        <begin position="10"/>
        <end position="20"/>
    </location>
</feature>
<protein>
    <recommendedName>
        <fullName evidence="3">DUF6752 domain-containing protein</fullName>
    </recommendedName>
</protein>